<sequence length="534" mass="59941">MTKYMKFYWKENLLLFFIIVVGALSQVLSVVLNARAFNALIAFDWTEFVKTMLLILFMLIIYILSLLIKIPYETRVSQLMSTKIRTDVISKLEDVSYQKYHEYDSGTFVSWITNDINTIERDGFANVYLLITMIVNMLFASIALLFFHWSIIVYSVAVSVITILLPRLVQAKVRDAVIDFSKQQERFVSVMTSMIKGFDTLFSFNLVSRITKTVTEASEELADKRVKQQRAMAYSAILGASGNLFGQAGVLVLTGYLAFKRIVSLGSITATGALSETIFNSLGNITNVIVEIKTVQPIFEKFDALDADDAGDYLPFHKTNDQISLDNLNYSFGDNQLWTNVSYSFNEGGKYAIVGESGTGKTTLLNILNGKINDYQGSAKFSNNELKDVDGYQLRQEIIYLDQAPYIFDGSIFDNLTLGESFSEQEIWEALDVAGLKQFVQAQENQLESPVGEDGRLLSGGQKQRLSLARGFLRGKRVILIDEGTSSLDHETALEIENKLVENADLTVIMVTHNLREEIASKLDGILNLNDFKA</sequence>
<accession>A0ABT1WQL0</accession>
<feature type="transmembrane region" description="Helical" evidence="7">
    <location>
        <begin position="127"/>
        <end position="145"/>
    </location>
</feature>
<dbReference type="InterPro" id="IPR039421">
    <property type="entry name" value="Type_1_exporter"/>
</dbReference>
<evidence type="ECO:0000256" key="6">
    <source>
        <dbReference type="ARBA" id="ARBA00023136"/>
    </source>
</evidence>
<dbReference type="PANTHER" id="PTHR24221:SF654">
    <property type="entry name" value="ATP-BINDING CASSETTE SUB-FAMILY B MEMBER 6"/>
    <property type="match status" value="1"/>
</dbReference>
<dbReference type="GO" id="GO:0005524">
    <property type="term" value="F:ATP binding"/>
    <property type="evidence" value="ECO:0007669"/>
    <property type="project" value="UniProtKB-KW"/>
</dbReference>
<dbReference type="SUPFAM" id="SSF52540">
    <property type="entry name" value="P-loop containing nucleoside triphosphate hydrolases"/>
    <property type="match status" value="1"/>
</dbReference>
<feature type="domain" description="ABC transmembrane type-1" evidence="9">
    <location>
        <begin position="13"/>
        <end position="294"/>
    </location>
</feature>
<name>A0ABT1WQL0_9LACT</name>
<feature type="transmembrane region" description="Helical" evidence="7">
    <location>
        <begin position="233"/>
        <end position="259"/>
    </location>
</feature>
<comment type="caution">
    <text evidence="10">The sequence shown here is derived from an EMBL/GenBank/DDBJ whole genome shotgun (WGS) entry which is preliminary data.</text>
</comment>
<evidence type="ECO:0000256" key="1">
    <source>
        <dbReference type="ARBA" id="ARBA00004651"/>
    </source>
</evidence>
<reference evidence="10" key="2">
    <citation type="journal article" date="2023" name="Curr. Microbiol.">
        <title>Granulicatella seriolae sp. nov., a Novel Facultative Anaerobe Isolated from Yellowtail Marine Fish.</title>
        <authorList>
            <person name="Lee M."/>
            <person name="Choi Y.J."/>
            <person name="Farooq A."/>
            <person name="Jeong J.B."/>
            <person name="Jung M.Y."/>
        </authorList>
    </citation>
    <scope>NUCLEOTIDE SEQUENCE</scope>
    <source>
        <strain evidence="10">S8</strain>
    </source>
</reference>
<evidence type="ECO:0000259" key="8">
    <source>
        <dbReference type="PROSITE" id="PS50893"/>
    </source>
</evidence>
<dbReference type="PROSITE" id="PS50929">
    <property type="entry name" value="ABC_TM1F"/>
    <property type="match status" value="1"/>
</dbReference>
<evidence type="ECO:0000313" key="10">
    <source>
        <dbReference type="EMBL" id="MCQ9210438.1"/>
    </source>
</evidence>
<reference evidence="10" key="3">
    <citation type="journal article" date="2023" name="Microbiol. Resour. Announc.">
        <title>Draft Genome Sequence of Granulicatella sp. Strain S8, Isolated from a Marine Fish, Seriola quinqueradiata.</title>
        <authorList>
            <person name="Lee M."/>
            <person name="Farooq A."/>
            <person name="Jeong J.B."/>
            <person name="Jung M.Y."/>
        </authorList>
    </citation>
    <scope>NUCLEOTIDE SEQUENCE</scope>
    <source>
        <strain evidence="10">S8</strain>
    </source>
</reference>
<dbReference type="Pfam" id="PF00005">
    <property type="entry name" value="ABC_tran"/>
    <property type="match status" value="1"/>
</dbReference>
<dbReference type="PROSITE" id="PS00211">
    <property type="entry name" value="ABC_TRANSPORTER_1"/>
    <property type="match status" value="1"/>
</dbReference>
<evidence type="ECO:0000256" key="4">
    <source>
        <dbReference type="ARBA" id="ARBA00022840"/>
    </source>
</evidence>
<dbReference type="Gene3D" id="3.40.50.300">
    <property type="entry name" value="P-loop containing nucleotide triphosphate hydrolases"/>
    <property type="match status" value="1"/>
</dbReference>
<keyword evidence="4 10" id="KW-0067">ATP-binding</keyword>
<keyword evidence="11" id="KW-1185">Reference proteome</keyword>
<protein>
    <submittedName>
        <fullName evidence="10">ABC transporter ATP-binding protein/permease</fullName>
    </submittedName>
</protein>
<dbReference type="InterPro" id="IPR011527">
    <property type="entry name" value="ABC1_TM_dom"/>
</dbReference>
<dbReference type="Proteomes" id="UP001059480">
    <property type="component" value="Unassembled WGS sequence"/>
</dbReference>
<dbReference type="InterPro" id="IPR003593">
    <property type="entry name" value="AAA+_ATPase"/>
</dbReference>
<reference evidence="10" key="1">
    <citation type="submission" date="2022-07" db="EMBL/GenBank/DDBJ databases">
        <authorList>
            <person name="Jung M.-Y."/>
            <person name="Lee M."/>
        </authorList>
    </citation>
    <scope>NUCLEOTIDE SEQUENCE</scope>
    <source>
        <strain evidence="10">S8</strain>
    </source>
</reference>
<keyword evidence="6 7" id="KW-0472">Membrane</keyword>
<dbReference type="Pfam" id="PF00664">
    <property type="entry name" value="ABC_membrane"/>
    <property type="match status" value="1"/>
</dbReference>
<evidence type="ECO:0000256" key="7">
    <source>
        <dbReference type="SAM" id="Phobius"/>
    </source>
</evidence>
<dbReference type="InterPro" id="IPR027417">
    <property type="entry name" value="P-loop_NTPase"/>
</dbReference>
<gene>
    <name evidence="10" type="ORF">NPA36_07725</name>
</gene>
<dbReference type="SMART" id="SM00382">
    <property type="entry name" value="AAA"/>
    <property type="match status" value="1"/>
</dbReference>
<comment type="subcellular location">
    <subcellularLocation>
        <location evidence="1">Cell membrane</location>
        <topology evidence="1">Multi-pass membrane protein</topology>
    </subcellularLocation>
</comment>
<dbReference type="CDD" id="cd03228">
    <property type="entry name" value="ABCC_MRP_Like"/>
    <property type="match status" value="1"/>
</dbReference>
<dbReference type="EMBL" id="JANHNZ010000008">
    <property type="protein sequence ID" value="MCQ9210438.1"/>
    <property type="molecule type" value="Genomic_DNA"/>
</dbReference>
<feature type="transmembrane region" description="Helical" evidence="7">
    <location>
        <begin position="53"/>
        <end position="72"/>
    </location>
</feature>
<evidence type="ECO:0000256" key="3">
    <source>
        <dbReference type="ARBA" id="ARBA00022741"/>
    </source>
</evidence>
<dbReference type="InterPro" id="IPR036640">
    <property type="entry name" value="ABC1_TM_sf"/>
</dbReference>
<dbReference type="SUPFAM" id="SSF90123">
    <property type="entry name" value="ABC transporter transmembrane region"/>
    <property type="match status" value="1"/>
</dbReference>
<dbReference type="RefSeq" id="WP_256945550.1">
    <property type="nucleotide sequence ID" value="NZ_JANHNZ010000008.1"/>
</dbReference>
<evidence type="ECO:0000256" key="2">
    <source>
        <dbReference type="ARBA" id="ARBA00022692"/>
    </source>
</evidence>
<dbReference type="PANTHER" id="PTHR24221">
    <property type="entry name" value="ATP-BINDING CASSETTE SUB-FAMILY B"/>
    <property type="match status" value="1"/>
</dbReference>
<keyword evidence="5 7" id="KW-1133">Transmembrane helix</keyword>
<organism evidence="10 11">
    <name type="scientific">Granulicatella seriolae</name>
    <dbReference type="NCBI Taxonomy" id="2967226"/>
    <lineage>
        <taxon>Bacteria</taxon>
        <taxon>Bacillati</taxon>
        <taxon>Bacillota</taxon>
        <taxon>Bacilli</taxon>
        <taxon>Lactobacillales</taxon>
        <taxon>Carnobacteriaceae</taxon>
        <taxon>Granulicatella</taxon>
    </lineage>
</organism>
<keyword evidence="3" id="KW-0547">Nucleotide-binding</keyword>
<evidence type="ECO:0000313" key="11">
    <source>
        <dbReference type="Proteomes" id="UP001059480"/>
    </source>
</evidence>
<feature type="domain" description="ABC transporter" evidence="8">
    <location>
        <begin position="323"/>
        <end position="534"/>
    </location>
</feature>
<evidence type="ECO:0000256" key="5">
    <source>
        <dbReference type="ARBA" id="ARBA00022989"/>
    </source>
</evidence>
<proteinExistence type="predicted"/>
<dbReference type="InterPro" id="IPR003439">
    <property type="entry name" value="ABC_transporter-like_ATP-bd"/>
</dbReference>
<dbReference type="InterPro" id="IPR017871">
    <property type="entry name" value="ABC_transporter-like_CS"/>
</dbReference>
<evidence type="ECO:0000259" key="9">
    <source>
        <dbReference type="PROSITE" id="PS50929"/>
    </source>
</evidence>
<keyword evidence="2 7" id="KW-0812">Transmembrane</keyword>
<feature type="transmembrane region" description="Helical" evidence="7">
    <location>
        <begin position="151"/>
        <end position="169"/>
    </location>
</feature>
<dbReference type="Gene3D" id="1.20.1560.10">
    <property type="entry name" value="ABC transporter type 1, transmembrane domain"/>
    <property type="match status" value="1"/>
</dbReference>
<dbReference type="PROSITE" id="PS50893">
    <property type="entry name" value="ABC_TRANSPORTER_2"/>
    <property type="match status" value="1"/>
</dbReference>